<organism evidence="2">
    <name type="scientific">Ignisphaera aggregans</name>
    <dbReference type="NCBI Taxonomy" id="334771"/>
    <lineage>
        <taxon>Archaea</taxon>
        <taxon>Thermoproteota</taxon>
        <taxon>Thermoprotei</taxon>
        <taxon>Desulfurococcales</taxon>
        <taxon>Desulfurococcaceae</taxon>
        <taxon>Ignisphaera</taxon>
    </lineage>
</organism>
<evidence type="ECO:0000313" key="1">
    <source>
        <dbReference type="EMBL" id="HGN36161.1"/>
    </source>
</evidence>
<sequence>MYTGEVSIQCSSCRKRDAVFKRRTSGEKLCRLCLYSSIVKQIRKALHYYKMIKKNSNAAFLIMANKPLLSLAALSVYESAVRDFNIDITVLCFDKYTDCGKISSSIKASNHKLIEVKDRFIARNFIEWLKYGEYMAVKIARESNIEFIAVPLYRDELSILSLFGLLTASRTIFSEGLPIREVNDIKITRPFYYVVSNDMTYLASTSKSIMEIDLNEHKFEEETNFFKHAKAILQNSPELMYSSSKSAELLQSYIFGRSKKCRYCGSYDVSDICSYCERIRKHVDDEEIS</sequence>
<reference evidence="2" key="1">
    <citation type="journal article" date="2020" name="mSystems">
        <title>Genome- and Community-Level Interaction Insights into Carbon Utilization and Element Cycling Functions of Hydrothermarchaeota in Hydrothermal Sediment.</title>
        <authorList>
            <person name="Zhou Z."/>
            <person name="Liu Y."/>
            <person name="Xu W."/>
            <person name="Pan J."/>
            <person name="Luo Z.H."/>
            <person name="Li M."/>
        </authorList>
    </citation>
    <scope>NUCLEOTIDE SEQUENCE [LARGE SCALE GENOMIC DNA]</scope>
    <source>
        <strain evidence="1">SpSt-618</strain>
        <strain evidence="2">SpSt-657</strain>
    </source>
</reference>
<comment type="caution">
    <text evidence="2">The sequence shown here is derived from an EMBL/GenBank/DDBJ whole genome shotgun (WGS) entry which is preliminary data.</text>
</comment>
<dbReference type="EMBL" id="DTAI01000043">
    <property type="protein sequence ID" value="HGN36161.1"/>
    <property type="molecule type" value="Genomic_DNA"/>
</dbReference>
<protein>
    <recommendedName>
        <fullName evidence="3">TIGR00269 family protein</fullName>
    </recommendedName>
</protein>
<dbReference type="Gene3D" id="3.40.50.620">
    <property type="entry name" value="HUPs"/>
    <property type="match status" value="2"/>
</dbReference>
<dbReference type="AlphaFoldDB" id="A0A7J3JT40"/>
<name>A0A7J3JT40_9CREN</name>
<proteinExistence type="predicted"/>
<dbReference type="InterPro" id="IPR014729">
    <property type="entry name" value="Rossmann-like_a/b/a_fold"/>
</dbReference>
<accession>A0A7J3JT40</accession>
<evidence type="ECO:0000313" key="2">
    <source>
        <dbReference type="EMBL" id="HGQ18749.1"/>
    </source>
</evidence>
<dbReference type="EMBL" id="DTBZ01000134">
    <property type="protein sequence ID" value="HGQ18749.1"/>
    <property type="molecule type" value="Genomic_DNA"/>
</dbReference>
<gene>
    <name evidence="1" type="ORF">ENT87_01215</name>
    <name evidence="2" type="ORF">ENU30_07250</name>
</gene>
<evidence type="ECO:0008006" key="3">
    <source>
        <dbReference type="Google" id="ProtNLM"/>
    </source>
</evidence>